<keyword evidence="1" id="KW-0812">Transmembrane</keyword>
<dbReference type="PANTHER" id="PTHR28062">
    <property type="entry name" value="K+-H+ EXCHANGE-LIKE PROTEIN"/>
    <property type="match status" value="1"/>
</dbReference>
<feature type="transmembrane region" description="Helical" evidence="1">
    <location>
        <begin position="129"/>
        <end position="148"/>
    </location>
</feature>
<evidence type="ECO:0008006" key="4">
    <source>
        <dbReference type="Google" id="ProtNLM"/>
    </source>
</evidence>
<dbReference type="Proteomes" id="UP001055219">
    <property type="component" value="Unassembled WGS sequence"/>
</dbReference>
<proteinExistence type="predicted"/>
<dbReference type="AlphaFoldDB" id="A0A9P9Y8I2"/>
<reference evidence="2" key="2">
    <citation type="submission" date="2022-07" db="EMBL/GenBank/DDBJ databases">
        <authorList>
            <person name="Goncalves M.F.M."/>
            <person name="Hilario S."/>
            <person name="Van De Peer Y."/>
            <person name="Esteves A.C."/>
            <person name="Alves A."/>
        </authorList>
    </citation>
    <scope>NUCLEOTIDE SEQUENCE</scope>
    <source>
        <strain evidence="2">MUM 19.33</strain>
    </source>
</reference>
<keyword evidence="1" id="KW-1133">Transmembrane helix</keyword>
<keyword evidence="3" id="KW-1185">Reference proteome</keyword>
<gene>
    <name evidence="2" type="ORF">J7T54_007068</name>
</gene>
<dbReference type="PANTHER" id="PTHR28062:SF1">
    <property type="entry name" value="TRANSMEMBRANE PROTEIN"/>
    <property type="match status" value="1"/>
</dbReference>
<protein>
    <recommendedName>
        <fullName evidence="4">Mitochondrial K+-H+ exchange-related-domain-containing protein</fullName>
    </recommendedName>
</protein>
<dbReference type="GeneID" id="75833545"/>
<dbReference type="OrthoDB" id="5562676at2759"/>
<reference evidence="2" key="1">
    <citation type="journal article" date="2021" name="J Fungi (Basel)">
        <title>Genomic and Metabolomic Analyses of the Marine Fungus Emericellopsis cladophorae: Insights into Saltwater Adaptability Mechanisms and Its Biosynthetic Potential.</title>
        <authorList>
            <person name="Goncalves M.F.M."/>
            <person name="Hilario S."/>
            <person name="Van de Peer Y."/>
            <person name="Esteves A.C."/>
            <person name="Alves A."/>
        </authorList>
    </citation>
    <scope>NUCLEOTIDE SEQUENCE</scope>
    <source>
        <strain evidence="2">MUM 19.33</strain>
    </source>
</reference>
<keyword evidence="1" id="KW-0472">Membrane</keyword>
<sequence>MRLYLLPISTRRTLLYAQRLNINTSTAQKSYLDKAVNYAAKTWAAWEQKDSGWQRKVVDYGNQALRRIPYEEWGLKSVPPLSARRQAEEIRGQEKIQLVFPASALPVHKVQGVIQTLATERDGLHRKRLLYCIVGMPLTIPIGILPVIPNLPFFYLVYRAWSHWRAILGGKHVKWLIDKQLLQTAPSSALDTLYSDQVKQFTETLGIPALTVELERAIWQVETDIRKKDEEESKAQAATRIEEVKEDKNKDHIFLQKCSDLNSRTGQRSLT</sequence>
<dbReference type="RefSeq" id="XP_051366282.1">
    <property type="nucleotide sequence ID" value="XM_051510434.1"/>
</dbReference>
<name>A0A9P9Y8I2_9HYPO</name>
<dbReference type="EMBL" id="JAGIXG020000002">
    <property type="protein sequence ID" value="KAI6785426.1"/>
    <property type="molecule type" value="Genomic_DNA"/>
</dbReference>
<evidence type="ECO:0000313" key="2">
    <source>
        <dbReference type="EMBL" id="KAI6785426.1"/>
    </source>
</evidence>
<dbReference type="InterPro" id="IPR018786">
    <property type="entry name" value="Mit_KHE1"/>
</dbReference>
<dbReference type="Pfam" id="PF10173">
    <property type="entry name" value="Mit_KHE1"/>
    <property type="match status" value="1"/>
</dbReference>
<dbReference type="GO" id="GO:0006813">
    <property type="term" value="P:potassium ion transport"/>
    <property type="evidence" value="ECO:0007669"/>
    <property type="project" value="TreeGrafter"/>
</dbReference>
<accession>A0A9P9Y8I2</accession>
<dbReference type="GO" id="GO:0005743">
    <property type="term" value="C:mitochondrial inner membrane"/>
    <property type="evidence" value="ECO:0007669"/>
    <property type="project" value="TreeGrafter"/>
</dbReference>
<dbReference type="GO" id="GO:1902600">
    <property type="term" value="P:proton transmembrane transport"/>
    <property type="evidence" value="ECO:0007669"/>
    <property type="project" value="TreeGrafter"/>
</dbReference>
<organism evidence="2 3">
    <name type="scientific">Emericellopsis cladophorae</name>
    <dbReference type="NCBI Taxonomy" id="2686198"/>
    <lineage>
        <taxon>Eukaryota</taxon>
        <taxon>Fungi</taxon>
        <taxon>Dikarya</taxon>
        <taxon>Ascomycota</taxon>
        <taxon>Pezizomycotina</taxon>
        <taxon>Sordariomycetes</taxon>
        <taxon>Hypocreomycetidae</taxon>
        <taxon>Hypocreales</taxon>
        <taxon>Bionectriaceae</taxon>
        <taxon>Emericellopsis</taxon>
    </lineage>
</organism>
<comment type="caution">
    <text evidence="2">The sequence shown here is derived from an EMBL/GenBank/DDBJ whole genome shotgun (WGS) entry which is preliminary data.</text>
</comment>
<evidence type="ECO:0000256" key="1">
    <source>
        <dbReference type="SAM" id="Phobius"/>
    </source>
</evidence>
<evidence type="ECO:0000313" key="3">
    <source>
        <dbReference type="Proteomes" id="UP001055219"/>
    </source>
</evidence>